<keyword evidence="2" id="KW-1185">Reference proteome</keyword>
<dbReference type="OrthoDB" id="4307245at2"/>
<dbReference type="RefSeq" id="WP_013016981.1">
    <property type="nucleotide sequence ID" value="NC_013947.1"/>
</dbReference>
<evidence type="ECO:0000313" key="2">
    <source>
        <dbReference type="Proteomes" id="UP000000844"/>
    </source>
</evidence>
<organism evidence="1 2">
    <name type="scientific">Stackebrandtia nassauensis (strain DSM 44728 / CIP 108903 / NRRL B-16338 / NBRC 102104 / LLR-40K-21)</name>
    <dbReference type="NCBI Taxonomy" id="446470"/>
    <lineage>
        <taxon>Bacteria</taxon>
        <taxon>Bacillati</taxon>
        <taxon>Actinomycetota</taxon>
        <taxon>Actinomycetes</taxon>
        <taxon>Glycomycetales</taxon>
        <taxon>Glycomycetaceae</taxon>
        <taxon>Stackebrandtia</taxon>
    </lineage>
</organism>
<protein>
    <submittedName>
        <fullName evidence="1">HAD-superfamily hydrolase, subfamily IA, variant 1</fullName>
    </submittedName>
</protein>
<accession>D3PXE7</accession>
<dbReference type="GO" id="GO:0005829">
    <property type="term" value="C:cytosol"/>
    <property type="evidence" value="ECO:0007669"/>
    <property type="project" value="TreeGrafter"/>
</dbReference>
<name>D3PXE7_STANL</name>
<reference evidence="1 2" key="1">
    <citation type="journal article" date="2009" name="Stand. Genomic Sci.">
        <title>Complete genome sequence of Stackebrandtia nassauensis type strain (LLR-40K-21).</title>
        <authorList>
            <person name="Munk C."/>
            <person name="Lapidus A."/>
            <person name="Copeland A."/>
            <person name="Jando M."/>
            <person name="Mayilraj S."/>
            <person name="Glavina Del Rio T."/>
            <person name="Nolan M."/>
            <person name="Chen F."/>
            <person name="Lucas S."/>
            <person name="Tice H."/>
            <person name="Cheng J.F."/>
            <person name="Han C."/>
            <person name="Detter J.C."/>
            <person name="Bruce D."/>
            <person name="Goodwin L."/>
            <person name="Chain P."/>
            <person name="Pitluck S."/>
            <person name="Goker M."/>
            <person name="Ovchinikova G."/>
            <person name="Pati A."/>
            <person name="Ivanova N."/>
            <person name="Mavromatis K."/>
            <person name="Chen A."/>
            <person name="Palaniappan K."/>
            <person name="Land M."/>
            <person name="Hauser L."/>
            <person name="Chang Y.J."/>
            <person name="Jeffries C.D."/>
            <person name="Bristow J."/>
            <person name="Eisen J.A."/>
            <person name="Markowitz V."/>
            <person name="Hugenholtz P."/>
            <person name="Kyrpides N.C."/>
            <person name="Klenk H.P."/>
        </authorList>
    </citation>
    <scope>NUCLEOTIDE SEQUENCE [LARGE SCALE GENOMIC DNA]</scope>
    <source>
        <strain evidence="2">DSM 44728 / CIP 108903 / NRRL B-16338 / NBRC 102104 / LLR-40K-21</strain>
    </source>
</reference>
<dbReference type="PANTHER" id="PTHR43434:SF1">
    <property type="entry name" value="PHOSPHOGLYCOLATE PHOSPHATASE"/>
    <property type="match status" value="1"/>
</dbReference>
<dbReference type="GO" id="GO:0008967">
    <property type="term" value="F:phosphoglycolate phosphatase activity"/>
    <property type="evidence" value="ECO:0007669"/>
    <property type="project" value="TreeGrafter"/>
</dbReference>
<gene>
    <name evidence="1" type="ordered locus">Snas_1711</name>
</gene>
<keyword evidence="1" id="KW-0378">Hydrolase</keyword>
<dbReference type="InterPro" id="IPR023198">
    <property type="entry name" value="PGP-like_dom2"/>
</dbReference>
<proteinExistence type="predicted"/>
<dbReference type="AlphaFoldDB" id="D3PXE7"/>
<dbReference type="InterPro" id="IPR041492">
    <property type="entry name" value="HAD_2"/>
</dbReference>
<dbReference type="PANTHER" id="PTHR43434">
    <property type="entry name" value="PHOSPHOGLYCOLATE PHOSPHATASE"/>
    <property type="match status" value="1"/>
</dbReference>
<dbReference type="SFLD" id="SFLDS00003">
    <property type="entry name" value="Haloacid_Dehalogenase"/>
    <property type="match status" value="1"/>
</dbReference>
<dbReference type="Proteomes" id="UP000000844">
    <property type="component" value="Chromosome"/>
</dbReference>
<dbReference type="Gene3D" id="1.10.150.240">
    <property type="entry name" value="Putative phosphatase, domain 2"/>
    <property type="match status" value="1"/>
</dbReference>
<dbReference type="SUPFAM" id="SSF56784">
    <property type="entry name" value="HAD-like"/>
    <property type="match status" value="1"/>
</dbReference>
<dbReference type="InterPro" id="IPR023214">
    <property type="entry name" value="HAD_sf"/>
</dbReference>
<dbReference type="SFLD" id="SFLDG01129">
    <property type="entry name" value="C1.5:_HAD__Beta-PGM__Phosphata"/>
    <property type="match status" value="1"/>
</dbReference>
<evidence type="ECO:0000313" key="1">
    <source>
        <dbReference type="EMBL" id="ADD41410.1"/>
    </source>
</evidence>
<dbReference type="eggNOG" id="COG0546">
    <property type="taxonomic scope" value="Bacteria"/>
</dbReference>
<dbReference type="Pfam" id="PF13419">
    <property type="entry name" value="HAD_2"/>
    <property type="match status" value="1"/>
</dbReference>
<dbReference type="GO" id="GO:0006281">
    <property type="term" value="P:DNA repair"/>
    <property type="evidence" value="ECO:0007669"/>
    <property type="project" value="TreeGrafter"/>
</dbReference>
<dbReference type="HOGENOM" id="CLU_045011_19_2_11"/>
<dbReference type="STRING" id="446470.Snas_1711"/>
<dbReference type="InterPro" id="IPR036412">
    <property type="entry name" value="HAD-like_sf"/>
</dbReference>
<dbReference type="KEGG" id="sna:Snas_1711"/>
<dbReference type="EMBL" id="CP001778">
    <property type="protein sequence ID" value="ADD41410.1"/>
    <property type="molecule type" value="Genomic_DNA"/>
</dbReference>
<sequence length="219" mass="23714">MAITHVVWDWNGTLFDDARALIDTTIEVFAELGLPAVTVERYQAVHTQPIDEFYRRLLGGLVDGELLRRIHARFEVAYARRRPGLALTADTVAALESVEASGLSQSVLSMHPHDRLTALVERFGIAGRFVRVDGQRGADAGFKAAHLAGHLERLGLSGERVLVVGDSVDDAAASEDVGARCVLYRSGLHSVEALRRADVPIADTLREALTLGLRKAGAV</sequence>
<dbReference type="InterPro" id="IPR050155">
    <property type="entry name" value="HAD-like_hydrolase_sf"/>
</dbReference>
<dbReference type="Gene3D" id="3.40.50.1000">
    <property type="entry name" value="HAD superfamily/HAD-like"/>
    <property type="match status" value="1"/>
</dbReference>